<evidence type="ECO:0000256" key="1">
    <source>
        <dbReference type="SAM" id="MobiDB-lite"/>
    </source>
</evidence>
<gene>
    <name evidence="2" type="ORF">BN877_II1931</name>
</gene>
<name>U4Q350_9HYPH</name>
<dbReference type="KEGG" id="rir:BN877_II1931"/>
<dbReference type="AlphaFoldDB" id="U4Q350"/>
<feature type="region of interest" description="Disordered" evidence="1">
    <location>
        <begin position="1"/>
        <end position="30"/>
    </location>
</feature>
<evidence type="ECO:0000313" key="3">
    <source>
        <dbReference type="Proteomes" id="UP000016944"/>
    </source>
</evidence>
<accession>U4Q350</accession>
<evidence type="ECO:0000313" key="2">
    <source>
        <dbReference type="EMBL" id="CDI11715.1"/>
    </source>
</evidence>
<protein>
    <submittedName>
        <fullName evidence="2">Uncharacterized protein</fullName>
    </submittedName>
</protein>
<feature type="compositionally biased region" description="Polar residues" evidence="1">
    <location>
        <begin position="1"/>
        <end position="21"/>
    </location>
</feature>
<sequence>MIRQVASGTNFKKAKNPNSGHHGSLGRSRLKDPTLGYRYFFRTARAEGASRRDRPAVDEKTNLPATGVGANRKHGSARVVMSLRVTLPT</sequence>
<feature type="region of interest" description="Disordered" evidence="1">
    <location>
        <begin position="48"/>
        <end position="75"/>
    </location>
</feature>
<dbReference type="HOGENOM" id="CLU_2452555_0_0_5"/>
<proteinExistence type="predicted"/>
<dbReference type="EMBL" id="HG518323">
    <property type="protein sequence ID" value="CDI11715.1"/>
    <property type="molecule type" value="Genomic_DNA"/>
</dbReference>
<reference evidence="2 3" key="1">
    <citation type="journal article" date="2013" name="Genome Announc.">
        <title>Complete Genome Sequence of the Sesbania Symbiont and Rice Growth-Promoting Endophyte Rhizobium sp. Strain IRBG74.</title>
        <authorList>
            <person name="Crook M.B."/>
            <person name="Mitra S."/>
            <person name="Ane J.M."/>
            <person name="Sadowsky M.J."/>
            <person name="Gyaneshwar P."/>
        </authorList>
    </citation>
    <scope>NUCLEOTIDE SEQUENCE [LARGE SCALE GENOMIC DNA]</scope>
    <source>
        <strain evidence="2 3">IRBG74</strain>
    </source>
</reference>
<dbReference type="Proteomes" id="UP000016944">
    <property type="component" value="Chromosome II"/>
</dbReference>
<organism evidence="2 3">
    <name type="scientific">Agrobacterium pusense</name>
    <dbReference type="NCBI Taxonomy" id="648995"/>
    <lineage>
        <taxon>Bacteria</taxon>
        <taxon>Pseudomonadati</taxon>
        <taxon>Pseudomonadota</taxon>
        <taxon>Alphaproteobacteria</taxon>
        <taxon>Hyphomicrobiales</taxon>
        <taxon>Rhizobiaceae</taxon>
        <taxon>Rhizobium/Agrobacterium group</taxon>
        <taxon>Agrobacterium</taxon>
    </lineage>
</organism>
<feature type="compositionally biased region" description="Basic and acidic residues" evidence="1">
    <location>
        <begin position="48"/>
        <end position="61"/>
    </location>
</feature>